<evidence type="ECO:0000256" key="5">
    <source>
        <dbReference type="ARBA" id="ARBA00022989"/>
    </source>
</evidence>
<comment type="subunit">
    <text evidence="8">Component of the mitochondrial contact site and cristae organizing system (MICOS) complex.</text>
</comment>
<evidence type="ECO:0000313" key="9">
    <source>
        <dbReference type="EMBL" id="KAJ1527545.1"/>
    </source>
</evidence>
<keyword evidence="10" id="KW-1185">Reference proteome</keyword>
<accession>A0AAV7XRI3</accession>
<dbReference type="InterPro" id="IPR026769">
    <property type="entry name" value="Mic13"/>
</dbReference>
<evidence type="ECO:0000256" key="8">
    <source>
        <dbReference type="RuleBase" id="RU363009"/>
    </source>
</evidence>
<name>A0AAV7XRI3_9NEOP</name>
<dbReference type="Pfam" id="PF15884">
    <property type="entry name" value="QIL1"/>
    <property type="match status" value="1"/>
</dbReference>
<comment type="similarity">
    <text evidence="2 8">Belongs to the MICOS complex subunit Mic13 family.</text>
</comment>
<evidence type="ECO:0000256" key="4">
    <source>
        <dbReference type="ARBA" id="ARBA00022792"/>
    </source>
</evidence>
<evidence type="ECO:0000256" key="1">
    <source>
        <dbReference type="ARBA" id="ARBA00004434"/>
    </source>
</evidence>
<dbReference type="Proteomes" id="UP001075354">
    <property type="component" value="Chromosome 5"/>
</dbReference>
<dbReference type="PANTHER" id="PTHR31816">
    <property type="entry name" value="MICOS COMPLEX SUBUNIT MIC13"/>
    <property type="match status" value="1"/>
</dbReference>
<comment type="subcellular location">
    <subcellularLocation>
        <location evidence="1 8">Mitochondrion inner membrane</location>
        <topology evidence="1 8">Single-pass membrane protein</topology>
    </subcellularLocation>
</comment>
<dbReference type="EMBL" id="JAPTSV010000005">
    <property type="protein sequence ID" value="KAJ1527545.1"/>
    <property type="molecule type" value="Genomic_DNA"/>
</dbReference>
<dbReference type="GO" id="GO:0044284">
    <property type="term" value="C:mitochondrial crista junction"/>
    <property type="evidence" value="ECO:0007669"/>
    <property type="project" value="TreeGrafter"/>
</dbReference>
<evidence type="ECO:0000313" key="10">
    <source>
        <dbReference type="Proteomes" id="UP001075354"/>
    </source>
</evidence>
<organism evidence="9 10">
    <name type="scientific">Megalurothrips usitatus</name>
    <name type="common">bean blossom thrips</name>
    <dbReference type="NCBI Taxonomy" id="439358"/>
    <lineage>
        <taxon>Eukaryota</taxon>
        <taxon>Metazoa</taxon>
        <taxon>Ecdysozoa</taxon>
        <taxon>Arthropoda</taxon>
        <taxon>Hexapoda</taxon>
        <taxon>Insecta</taxon>
        <taxon>Pterygota</taxon>
        <taxon>Neoptera</taxon>
        <taxon>Paraneoptera</taxon>
        <taxon>Thysanoptera</taxon>
        <taxon>Terebrantia</taxon>
        <taxon>Thripoidea</taxon>
        <taxon>Thripidae</taxon>
        <taxon>Megalurothrips</taxon>
    </lineage>
</organism>
<keyword evidence="3" id="KW-0812">Transmembrane</keyword>
<keyword evidence="4 8" id="KW-0999">Mitochondrion inner membrane</keyword>
<gene>
    <name evidence="9" type="ORF">ONE63_007514</name>
</gene>
<evidence type="ECO:0000256" key="3">
    <source>
        <dbReference type="ARBA" id="ARBA00022692"/>
    </source>
</evidence>
<dbReference type="PANTHER" id="PTHR31816:SF3">
    <property type="entry name" value="MICOS COMPLEX SUBUNIT MIC13"/>
    <property type="match status" value="1"/>
</dbReference>
<evidence type="ECO:0000256" key="2">
    <source>
        <dbReference type="ARBA" id="ARBA00006771"/>
    </source>
</evidence>
<dbReference type="GO" id="GO:0042407">
    <property type="term" value="P:cristae formation"/>
    <property type="evidence" value="ECO:0007669"/>
    <property type="project" value="TreeGrafter"/>
</dbReference>
<proteinExistence type="inferred from homology"/>
<keyword evidence="7" id="KW-0472">Membrane</keyword>
<evidence type="ECO:0000256" key="7">
    <source>
        <dbReference type="ARBA" id="ARBA00023136"/>
    </source>
</evidence>
<protein>
    <recommendedName>
        <fullName evidence="8">MICOS complex subunit MIC13</fullName>
    </recommendedName>
</protein>
<evidence type="ECO:0000256" key="6">
    <source>
        <dbReference type="ARBA" id="ARBA00023128"/>
    </source>
</evidence>
<keyword evidence="6 8" id="KW-0496">Mitochondrion</keyword>
<comment type="caution">
    <text evidence="9">The sequence shown here is derived from an EMBL/GenBank/DDBJ whole genome shotgun (WGS) entry which is preliminary data.</text>
</comment>
<comment type="function">
    <text evidence="8">Component of the MICOS complex, a large protein complex of the mitochondrial inner membrane that plays crucial roles in the maintenance of crista junctions, inner membrane architecture, and formation of contact sites to the outer membrane.</text>
</comment>
<reference evidence="9" key="1">
    <citation type="submission" date="2022-12" db="EMBL/GenBank/DDBJ databases">
        <title>Chromosome-level genome assembly of the bean flower thrips Megalurothrips usitatus.</title>
        <authorList>
            <person name="Ma L."/>
            <person name="Liu Q."/>
            <person name="Li H."/>
            <person name="Cai W."/>
        </authorList>
    </citation>
    <scope>NUCLEOTIDE SEQUENCE</scope>
    <source>
        <strain evidence="9">Cailab_2022a</strain>
    </source>
</reference>
<dbReference type="AlphaFoldDB" id="A0AAV7XRI3"/>
<dbReference type="GO" id="GO:0061617">
    <property type="term" value="C:MICOS complex"/>
    <property type="evidence" value="ECO:0007669"/>
    <property type="project" value="UniProtKB-UniRule"/>
</dbReference>
<sequence>MFKRLMKFGVKSSILTGAVYYTIDQGLWEGTDKADEVYATLYQAVTPYIKEVPLEAPELPSLSNFGASTKLYYNQGVIATGNFLKDLPAKTSSLACELKSSISALLEASLSAPTPDGSSTDSTASKS</sequence>
<keyword evidence="5" id="KW-1133">Transmembrane helix</keyword>